<comment type="caution">
    <text evidence="3">The sequence shown here is derived from an EMBL/GenBank/DDBJ whole genome shotgun (WGS) entry which is preliminary data.</text>
</comment>
<dbReference type="Proteomes" id="UP000294581">
    <property type="component" value="Unassembled WGS sequence"/>
</dbReference>
<keyword evidence="4" id="KW-1185">Reference proteome</keyword>
<dbReference type="SUPFAM" id="SSF52821">
    <property type="entry name" value="Rhodanese/Cell cycle control phosphatase"/>
    <property type="match status" value="1"/>
</dbReference>
<organism evidence="3 4">
    <name type="scientific">Alicyclobacillus sacchari</name>
    <dbReference type="NCBI Taxonomy" id="392010"/>
    <lineage>
        <taxon>Bacteria</taxon>
        <taxon>Bacillati</taxon>
        <taxon>Bacillota</taxon>
        <taxon>Bacilli</taxon>
        <taxon>Bacillales</taxon>
        <taxon>Alicyclobacillaceae</taxon>
        <taxon>Alicyclobacillus</taxon>
    </lineage>
</organism>
<proteinExistence type="inferred from homology"/>
<gene>
    <name evidence="3" type="ORF">C7445_108143</name>
</gene>
<dbReference type="PANTHER" id="PTHR33279:SF6">
    <property type="entry name" value="SULFUR CARRIER PROTEIN YEDF-RELATED"/>
    <property type="match status" value="1"/>
</dbReference>
<feature type="domain" description="Rhodanese" evidence="2">
    <location>
        <begin position="102"/>
        <end position="192"/>
    </location>
</feature>
<comment type="similarity">
    <text evidence="1">Belongs to the sulfur carrier protein TusA family.</text>
</comment>
<dbReference type="PANTHER" id="PTHR33279">
    <property type="entry name" value="SULFUR CARRIER PROTEIN YEDF-RELATED"/>
    <property type="match status" value="1"/>
</dbReference>
<evidence type="ECO:0000256" key="1">
    <source>
        <dbReference type="ARBA" id="ARBA00008984"/>
    </source>
</evidence>
<dbReference type="AlphaFoldDB" id="A0A4R8LNE1"/>
<dbReference type="PROSITE" id="PS50206">
    <property type="entry name" value="RHODANESE_3"/>
    <property type="match status" value="1"/>
</dbReference>
<dbReference type="CDD" id="cd00158">
    <property type="entry name" value="RHOD"/>
    <property type="match status" value="1"/>
</dbReference>
<dbReference type="OrthoDB" id="9800872at2"/>
<dbReference type="Pfam" id="PF00581">
    <property type="entry name" value="Rhodanese"/>
    <property type="match status" value="1"/>
</dbReference>
<dbReference type="Gene3D" id="3.30.110.40">
    <property type="entry name" value="TusA-like domain"/>
    <property type="match status" value="1"/>
</dbReference>
<evidence type="ECO:0000313" key="3">
    <source>
        <dbReference type="EMBL" id="TDY45319.1"/>
    </source>
</evidence>
<dbReference type="GO" id="GO:0016740">
    <property type="term" value="F:transferase activity"/>
    <property type="evidence" value="ECO:0007669"/>
    <property type="project" value="UniProtKB-KW"/>
</dbReference>
<dbReference type="Pfam" id="PF01206">
    <property type="entry name" value="TusA"/>
    <property type="match status" value="1"/>
</dbReference>
<dbReference type="RefSeq" id="WP_134159848.1">
    <property type="nucleotide sequence ID" value="NZ_BSUS01000001.1"/>
</dbReference>
<sequence>MSAYTVDKSIDCKGLSCPMPIVRTKKAIDEIAPGQVLEVVATDPGSVADVKSWATRTGHQFLGTTEDGGVFHHYIRKSIPEEQKPETTFANVVDNDVLASKLGSDALILDVREPMEYAFGHVPGAKLAPLGQLERMLEGLKTYADKEVYVVCRTGNRSDMACKILADHGFTNVYNVIPGMSEWQGPVEQSEVEQL</sequence>
<keyword evidence="3" id="KW-0808">Transferase</keyword>
<dbReference type="InterPro" id="IPR036868">
    <property type="entry name" value="TusA-like_sf"/>
</dbReference>
<reference evidence="3 4" key="1">
    <citation type="submission" date="2019-03" db="EMBL/GenBank/DDBJ databases">
        <title>Genomic Encyclopedia of Type Strains, Phase IV (KMG-IV): sequencing the most valuable type-strain genomes for metagenomic binning, comparative biology and taxonomic classification.</title>
        <authorList>
            <person name="Goeker M."/>
        </authorList>
    </citation>
    <scope>NUCLEOTIDE SEQUENCE [LARGE SCALE GENOMIC DNA]</scope>
    <source>
        <strain evidence="3 4">DSM 17974</strain>
    </source>
</reference>
<evidence type="ECO:0000259" key="2">
    <source>
        <dbReference type="PROSITE" id="PS50206"/>
    </source>
</evidence>
<name>A0A4R8LNE1_9BACL</name>
<dbReference type="SMART" id="SM00450">
    <property type="entry name" value="RHOD"/>
    <property type="match status" value="1"/>
</dbReference>
<dbReference type="InterPro" id="IPR036873">
    <property type="entry name" value="Rhodanese-like_dom_sf"/>
</dbReference>
<dbReference type="InterPro" id="IPR001763">
    <property type="entry name" value="Rhodanese-like_dom"/>
</dbReference>
<dbReference type="CDD" id="cd00291">
    <property type="entry name" value="SirA_YedF_YeeD"/>
    <property type="match status" value="1"/>
</dbReference>
<accession>A0A4R8LNE1</accession>
<dbReference type="PROSITE" id="PS01148">
    <property type="entry name" value="UPF0033"/>
    <property type="match status" value="1"/>
</dbReference>
<dbReference type="InterPro" id="IPR001455">
    <property type="entry name" value="TusA-like"/>
</dbReference>
<dbReference type="Gene3D" id="3.40.250.10">
    <property type="entry name" value="Rhodanese-like domain"/>
    <property type="match status" value="1"/>
</dbReference>
<dbReference type="SUPFAM" id="SSF64307">
    <property type="entry name" value="SirA-like"/>
    <property type="match status" value="1"/>
</dbReference>
<evidence type="ECO:0000313" key="4">
    <source>
        <dbReference type="Proteomes" id="UP000294581"/>
    </source>
</evidence>
<protein>
    <submittedName>
        <fullName evidence="3">Rhodanese-related sulfurtransferase</fullName>
    </submittedName>
</protein>
<dbReference type="EMBL" id="SORF01000008">
    <property type="protein sequence ID" value="TDY45319.1"/>
    <property type="molecule type" value="Genomic_DNA"/>
</dbReference>